<feature type="domain" description="Outer membrane protein beta-barrel" evidence="1">
    <location>
        <begin position="456"/>
        <end position="779"/>
    </location>
</feature>
<evidence type="ECO:0000259" key="1">
    <source>
        <dbReference type="Pfam" id="PF14905"/>
    </source>
</evidence>
<accession>A0ABP9GBA7</accession>
<dbReference type="EMBL" id="BAABJJ010000009">
    <property type="protein sequence ID" value="GAA4936385.1"/>
    <property type="molecule type" value="Genomic_DNA"/>
</dbReference>
<sequence>MSRKLVFSIVFACISNFILCQSQVSGNIIDPQNQPIELASVVLLNPKDSTVVNYSITDNKGHFKIIEPKQGPLLFQASSLGFQAFYKTIRLDGKPIDLKNITLKDDISTLDAVMISAVIPIQIKKDTIAFNANSFKVNHDDTIESLLSKLPGVEVDSDGKVVAQGNEVARIFVDGKEFFGGDPSIVLKNLSADAISKVEVIDKKSDEAELTGVDDGNKEVIINFTLKKTKKNQGFGKLSAGTGLDSRYFSNLNYNQFNPKTQISVVGKFNNINITGSNIRGFLQNANGIADDSDDDKNNSSQIQRPLSGFLTTGVAGLHIGHEFKKDESFNADYFYNHTNNNRLSFANRITFSGKNNFNFNSDNDFKNTTNNHNLNFNYQNKSHKMHSLHINGGFTSDIRTNVLDRKGRFINDSNELVTTNNSDLNTKNDRQTARLNINYSQRLLKQGRNFSTGLNTTIANRNYDNTQNTFITRNIGKPNESEREQLTLRDEAVKNTQLYLYFNYTEPLWEQHYFKIQGVVLNKIDQEDALQSRTTISDNNKEERLDFKFKNTERRYTTRFSHNYNSTKWHLSYGAELQDLNRAFGADGDMPLIRNQFYLNPLATLQFKPKRAVKYRFTYKRIIKSPRTSQITTIVNDLNPYFIRTGNPNLRTEKADVITLNNTIHDFKSSLSFYSRIQFQYIEDAIISNVLIDDDFIRTRTYENGGNNKRLRTNLSLSKKIKTLGIRYTLKNKNLFQTSNALVNNELNDVTTQDYLFSLSFENSNKSTFDVKTGASYSTNKTAFSLVDDLDRTFTKQNYFASFDYEFSKKLNLNTQLDYIVFTDNKFTNNQELPIWNAALSYAFTGNKRNILKLVLIDILDKNVDVFRRSTVNYFEETTTESLGRYVILSYTYKLNGGKRKKTKRS</sequence>
<proteinExistence type="predicted"/>
<evidence type="ECO:0000313" key="2">
    <source>
        <dbReference type="EMBL" id="GAA4936385.1"/>
    </source>
</evidence>
<protein>
    <submittedName>
        <fullName evidence="2">Outer membrane beta-barrel protein</fullName>
    </submittedName>
</protein>
<evidence type="ECO:0000313" key="3">
    <source>
        <dbReference type="Proteomes" id="UP001501302"/>
    </source>
</evidence>
<dbReference type="SUPFAM" id="SSF49464">
    <property type="entry name" value="Carboxypeptidase regulatory domain-like"/>
    <property type="match status" value="1"/>
</dbReference>
<organism evidence="2 3">
    <name type="scientific">Algibacter agarivorans</name>
    <dbReference type="NCBI Taxonomy" id="1109741"/>
    <lineage>
        <taxon>Bacteria</taxon>
        <taxon>Pseudomonadati</taxon>
        <taxon>Bacteroidota</taxon>
        <taxon>Flavobacteriia</taxon>
        <taxon>Flavobacteriales</taxon>
        <taxon>Flavobacteriaceae</taxon>
        <taxon>Algibacter</taxon>
    </lineage>
</organism>
<dbReference type="Pfam" id="PF14905">
    <property type="entry name" value="OMP_b-brl_3"/>
    <property type="match status" value="1"/>
</dbReference>
<comment type="caution">
    <text evidence="2">The sequence shown here is derived from an EMBL/GenBank/DDBJ whole genome shotgun (WGS) entry which is preliminary data.</text>
</comment>
<name>A0ABP9GBA7_9FLAO</name>
<dbReference type="InterPro" id="IPR008969">
    <property type="entry name" value="CarboxyPept-like_regulatory"/>
</dbReference>
<dbReference type="InterPro" id="IPR041700">
    <property type="entry name" value="OMP_b-brl_3"/>
</dbReference>
<dbReference type="Pfam" id="PF13620">
    <property type="entry name" value="CarboxypepD_reg"/>
    <property type="match status" value="1"/>
</dbReference>
<dbReference type="RefSeq" id="WP_345190093.1">
    <property type="nucleotide sequence ID" value="NZ_BAABJJ010000009.1"/>
</dbReference>
<keyword evidence="3" id="KW-1185">Reference proteome</keyword>
<dbReference type="SUPFAM" id="SSF56935">
    <property type="entry name" value="Porins"/>
    <property type="match status" value="1"/>
</dbReference>
<reference evidence="3" key="1">
    <citation type="journal article" date="2019" name="Int. J. Syst. Evol. Microbiol.">
        <title>The Global Catalogue of Microorganisms (GCM) 10K type strain sequencing project: providing services to taxonomists for standard genome sequencing and annotation.</title>
        <authorList>
            <consortium name="The Broad Institute Genomics Platform"/>
            <consortium name="The Broad Institute Genome Sequencing Center for Infectious Disease"/>
            <person name="Wu L."/>
            <person name="Ma J."/>
        </authorList>
    </citation>
    <scope>NUCLEOTIDE SEQUENCE [LARGE SCALE GENOMIC DNA]</scope>
    <source>
        <strain evidence="3">JCM 18285</strain>
    </source>
</reference>
<dbReference type="Proteomes" id="UP001501302">
    <property type="component" value="Unassembled WGS sequence"/>
</dbReference>
<gene>
    <name evidence="2" type="ORF">GCM10023314_05930</name>
</gene>